<dbReference type="GO" id="GO:0008907">
    <property type="term" value="F:integrase activity"/>
    <property type="evidence" value="ECO:0007669"/>
    <property type="project" value="InterPro"/>
</dbReference>
<evidence type="ECO:0000313" key="3">
    <source>
        <dbReference type="Proteomes" id="UP000258533"/>
    </source>
</evidence>
<dbReference type="EMBL" id="LRTT01000001">
    <property type="protein sequence ID" value="RFD77378.1"/>
    <property type="molecule type" value="Genomic_DNA"/>
</dbReference>
<comment type="caution">
    <text evidence="2">The sequence shown here is derived from an EMBL/GenBank/DDBJ whole genome shotgun (WGS) entry which is preliminary data.</text>
</comment>
<evidence type="ECO:0000259" key="1">
    <source>
        <dbReference type="Pfam" id="PF02920"/>
    </source>
</evidence>
<protein>
    <recommendedName>
        <fullName evidence="1">Integrase Tn916-type N-terminal DNA binding domain-containing protein</fullName>
    </recommendedName>
</protein>
<dbReference type="InterPro" id="IPR004191">
    <property type="entry name" value="Integrase_Tn916-type_DNA-bd_N"/>
</dbReference>
<dbReference type="InterPro" id="IPR016177">
    <property type="entry name" value="DNA-bd_dom_sf"/>
</dbReference>
<proteinExistence type="predicted"/>
<dbReference type="Gene3D" id="3.30.160.60">
    <property type="entry name" value="Classic Zinc Finger"/>
    <property type="match status" value="1"/>
</dbReference>
<dbReference type="Proteomes" id="UP000258533">
    <property type="component" value="Unassembled WGS sequence"/>
</dbReference>
<dbReference type="AlphaFoldDB" id="A0A3E1IXE0"/>
<evidence type="ECO:0000313" key="2">
    <source>
        <dbReference type="EMBL" id="RFD77378.1"/>
    </source>
</evidence>
<reference evidence="2 3" key="1">
    <citation type="submission" date="2016-02" db="EMBL/GenBank/DDBJ databases">
        <title>Gardnerella vaginalis Subgroups Defined by cpn60 Sequencing and Sialidase Activity in Isolates from Canada, Belgium and Kenya.</title>
        <authorList>
            <person name="Schellenberg J."/>
            <person name="Paramel Jayaprakash T."/>
            <person name="Withana Gamage N."/>
            <person name="Patterson M.H."/>
            <person name="Vaneechoutte M."/>
            <person name="Hill J.E."/>
        </authorList>
    </citation>
    <scope>NUCLEOTIDE SEQUENCE [LARGE SCALE GENOMIC DNA]</scope>
    <source>
        <strain evidence="2 3">N144</strain>
    </source>
</reference>
<accession>A0A3E1IXE0</accession>
<sequence>MSEKRRDNKGRILKTGESQRKDGRYLYKYIDSFGEPQFVYSWKLVATDRVPAGECRIDVKGLIGGCIFALM</sequence>
<organism evidence="2 3">
    <name type="scientific">Gardnerella vaginalis</name>
    <dbReference type="NCBI Taxonomy" id="2702"/>
    <lineage>
        <taxon>Bacteria</taxon>
        <taxon>Bacillati</taxon>
        <taxon>Actinomycetota</taxon>
        <taxon>Actinomycetes</taxon>
        <taxon>Bifidobacteriales</taxon>
        <taxon>Bifidobacteriaceae</taxon>
        <taxon>Gardnerella</taxon>
    </lineage>
</organism>
<dbReference type="Pfam" id="PF02920">
    <property type="entry name" value="Integrase_DNA"/>
    <property type="match status" value="1"/>
</dbReference>
<feature type="domain" description="Integrase Tn916-type N-terminal DNA binding" evidence="1">
    <location>
        <begin position="1"/>
        <end position="54"/>
    </location>
</feature>
<name>A0A3E1IXE0_GARVA</name>
<dbReference type="SUPFAM" id="SSF54171">
    <property type="entry name" value="DNA-binding domain"/>
    <property type="match status" value="1"/>
</dbReference>
<gene>
    <name evidence="2" type="ORF">AXE73_01880</name>
</gene>
<dbReference type="GO" id="GO:0003677">
    <property type="term" value="F:DNA binding"/>
    <property type="evidence" value="ECO:0007669"/>
    <property type="project" value="InterPro"/>
</dbReference>